<dbReference type="PANTHER" id="PTHR35218:SF10">
    <property type="entry name" value="ENDONUCLEASE_EXONUCLEASE_PHOSPHATASE DOMAIN-CONTAINING PROTEIN"/>
    <property type="match status" value="1"/>
</dbReference>
<evidence type="ECO:0000313" key="2">
    <source>
        <dbReference type="Proteomes" id="UP001281410"/>
    </source>
</evidence>
<dbReference type="SUPFAM" id="SSF56219">
    <property type="entry name" value="DNase I-like"/>
    <property type="match status" value="1"/>
</dbReference>
<dbReference type="Proteomes" id="UP001281410">
    <property type="component" value="Unassembled WGS sequence"/>
</dbReference>
<dbReference type="EMBL" id="JANJYJ010000008">
    <property type="protein sequence ID" value="KAK3193182.1"/>
    <property type="molecule type" value="Genomic_DNA"/>
</dbReference>
<comment type="caution">
    <text evidence="1">The sequence shown here is derived from an EMBL/GenBank/DDBJ whole genome shotgun (WGS) entry which is preliminary data.</text>
</comment>
<accession>A0AAD9ZUJ7</accession>
<gene>
    <name evidence="1" type="ORF">Dsin_024492</name>
</gene>
<name>A0AAD9ZUJ7_9ROSI</name>
<dbReference type="InterPro" id="IPR036691">
    <property type="entry name" value="Endo/exonu/phosph_ase_sf"/>
</dbReference>
<protein>
    <submittedName>
        <fullName evidence="1">Uncharacterized protein</fullName>
    </submittedName>
</protein>
<keyword evidence="2" id="KW-1185">Reference proteome</keyword>
<dbReference type="PANTHER" id="PTHR35218">
    <property type="entry name" value="RNASE H DOMAIN-CONTAINING PROTEIN"/>
    <property type="match status" value="1"/>
</dbReference>
<sequence length="153" mass="17491">MRTLAWIARGLGSPQAVQSLQCLKRESEPDVFFLMETKLGLQGMERIRIKLGYSGKLVVEPVGQSGGLCLFWSARISVDLLSYSRFHIDVKVESHVSTMWCMTGFYGNSESEQRGHVWTLMRRLRGMSDLPWMCIRDFDEILSMEEKKGGVPR</sequence>
<evidence type="ECO:0000313" key="1">
    <source>
        <dbReference type="EMBL" id="KAK3193182.1"/>
    </source>
</evidence>
<organism evidence="1 2">
    <name type="scientific">Dipteronia sinensis</name>
    <dbReference type="NCBI Taxonomy" id="43782"/>
    <lineage>
        <taxon>Eukaryota</taxon>
        <taxon>Viridiplantae</taxon>
        <taxon>Streptophyta</taxon>
        <taxon>Embryophyta</taxon>
        <taxon>Tracheophyta</taxon>
        <taxon>Spermatophyta</taxon>
        <taxon>Magnoliopsida</taxon>
        <taxon>eudicotyledons</taxon>
        <taxon>Gunneridae</taxon>
        <taxon>Pentapetalae</taxon>
        <taxon>rosids</taxon>
        <taxon>malvids</taxon>
        <taxon>Sapindales</taxon>
        <taxon>Sapindaceae</taxon>
        <taxon>Hippocastanoideae</taxon>
        <taxon>Acereae</taxon>
        <taxon>Dipteronia</taxon>
    </lineage>
</organism>
<dbReference type="Gene3D" id="3.60.10.10">
    <property type="entry name" value="Endonuclease/exonuclease/phosphatase"/>
    <property type="match status" value="1"/>
</dbReference>
<dbReference type="AlphaFoldDB" id="A0AAD9ZUJ7"/>
<reference evidence="1" key="1">
    <citation type="journal article" date="2023" name="Plant J.">
        <title>Genome sequences and population genomics provide insights into the demographic history, inbreeding, and mutation load of two 'living fossil' tree species of Dipteronia.</title>
        <authorList>
            <person name="Feng Y."/>
            <person name="Comes H.P."/>
            <person name="Chen J."/>
            <person name="Zhu S."/>
            <person name="Lu R."/>
            <person name="Zhang X."/>
            <person name="Li P."/>
            <person name="Qiu J."/>
            <person name="Olsen K.M."/>
            <person name="Qiu Y."/>
        </authorList>
    </citation>
    <scope>NUCLEOTIDE SEQUENCE</scope>
    <source>
        <strain evidence="1">NBL</strain>
    </source>
</reference>
<proteinExistence type="predicted"/>